<evidence type="ECO:0000313" key="2">
    <source>
        <dbReference type="Proteomes" id="UP000197097"/>
    </source>
</evidence>
<dbReference type="AlphaFoldDB" id="A0A246K0L3"/>
<evidence type="ECO:0000313" key="1">
    <source>
        <dbReference type="EMBL" id="OWQ98389.1"/>
    </source>
</evidence>
<organism evidence="1 2">
    <name type="scientific">Sphingopyxis witflariensis</name>
    <dbReference type="NCBI Taxonomy" id="173675"/>
    <lineage>
        <taxon>Bacteria</taxon>
        <taxon>Pseudomonadati</taxon>
        <taxon>Pseudomonadota</taxon>
        <taxon>Alphaproteobacteria</taxon>
        <taxon>Sphingomonadales</taxon>
        <taxon>Sphingomonadaceae</taxon>
        <taxon>Sphingopyxis</taxon>
    </lineage>
</organism>
<name>A0A246K0L3_9SPHN</name>
<accession>A0A246K0L3</accession>
<dbReference type="EMBL" id="NISJ01000003">
    <property type="protein sequence ID" value="OWQ98389.1"/>
    <property type="molecule type" value="Genomic_DNA"/>
</dbReference>
<keyword evidence="2" id="KW-1185">Reference proteome</keyword>
<sequence>MDAFFSNLLKPCPDRKLYQFAMSISGEFAKQRRPASWERPIGRVCRDSLIEAAKAAQNVATYEAMAIDQRQQTKQPLHILFGIGREDAGRAQIKKFPA</sequence>
<gene>
    <name evidence="1" type="ORF">CDQ91_07845</name>
</gene>
<proteinExistence type="predicted"/>
<dbReference type="Proteomes" id="UP000197097">
    <property type="component" value="Unassembled WGS sequence"/>
</dbReference>
<reference evidence="1 2" key="1">
    <citation type="journal article" date="2002" name="Int. J. Syst. Evol. Microbiol.">
        <title>Sphingopyxis witflariensis sp. nov., isolated from activated sludge.</title>
        <authorList>
            <person name="Kampfer P."/>
            <person name="Witzenberger R."/>
            <person name="Denner E.B."/>
            <person name="Busse H.J."/>
            <person name="Neef A."/>
        </authorList>
    </citation>
    <scope>NUCLEOTIDE SEQUENCE [LARGE SCALE GENOMIC DNA]</scope>
    <source>
        <strain evidence="1 2">DSM 14551</strain>
    </source>
</reference>
<protein>
    <submittedName>
        <fullName evidence="1">Uncharacterized protein</fullName>
    </submittedName>
</protein>
<comment type="caution">
    <text evidence="1">The sequence shown here is derived from an EMBL/GenBank/DDBJ whole genome shotgun (WGS) entry which is preliminary data.</text>
</comment>